<comment type="caution">
    <text evidence="1">The sequence shown here is derived from an EMBL/GenBank/DDBJ whole genome shotgun (WGS) entry which is preliminary data.</text>
</comment>
<reference evidence="1 2" key="1">
    <citation type="journal article" date="2016" name="Antonie Van Leeuwenhoek">
        <title>Lysinibacillus endophyticus sp. nov., an indole-3-acetic acid producing endophytic bacterium isolated from corn root (Zea mays cv. Xinken-5).</title>
        <authorList>
            <person name="Yu J."/>
            <person name="Guan X."/>
            <person name="Liu C."/>
            <person name="Xiang W."/>
            <person name="Yu Z."/>
            <person name="Liu X."/>
            <person name="Wang G."/>
        </authorList>
    </citation>
    <scope>NUCLEOTIDE SEQUENCE [LARGE SCALE GENOMIC DNA]</scope>
    <source>
        <strain evidence="1 2">DSM 100506</strain>
    </source>
</reference>
<proteinExistence type="predicted"/>
<accession>A0A494Z334</accession>
<dbReference type="EMBL" id="RBZN01000017">
    <property type="protein sequence ID" value="RKQ16919.1"/>
    <property type="molecule type" value="Genomic_DNA"/>
</dbReference>
<evidence type="ECO:0000313" key="2">
    <source>
        <dbReference type="Proteomes" id="UP000272238"/>
    </source>
</evidence>
<organism evidence="1 2">
    <name type="scientific">Ureibacillus endophyticus</name>
    <dbReference type="NCBI Taxonomy" id="1978490"/>
    <lineage>
        <taxon>Bacteria</taxon>
        <taxon>Bacillati</taxon>
        <taxon>Bacillota</taxon>
        <taxon>Bacilli</taxon>
        <taxon>Bacillales</taxon>
        <taxon>Caryophanaceae</taxon>
        <taxon>Ureibacillus</taxon>
    </lineage>
</organism>
<dbReference type="OrthoDB" id="2730662at2"/>
<protein>
    <submittedName>
        <fullName evidence="1">Uncharacterized protein</fullName>
    </submittedName>
</protein>
<evidence type="ECO:0000313" key="1">
    <source>
        <dbReference type="EMBL" id="RKQ16919.1"/>
    </source>
</evidence>
<dbReference type="Proteomes" id="UP000272238">
    <property type="component" value="Unassembled WGS sequence"/>
</dbReference>
<gene>
    <name evidence="1" type="ORF">D8M03_08560</name>
</gene>
<sequence length="271" mass="31166">MNLYLDIPLHGSIRIVNSKNQSPNSRVLTDIINSNSPFVIQANNNIVIDKSFWKPVPNVIRYTFQYLGNNQFQRIQNSLNNNLIGNSNYPDMIFKQKNNNNKLIGFILESPHEDEYQHNFSSMIPIAPAQNLAATGGVIHNEINHVLISLSTLYPTHFSNGEMIDIVILNPIPYQTSLFHVHQKALKGPYVTLRNNIWKCNWNMQSIKNEFHSILNIFSTNDILINCCTSQLQPILHTWLQNTLSSNPPLLLRGHHPSTLRMRGRWYQTIN</sequence>
<name>A0A494Z334_9BACL</name>
<dbReference type="AlphaFoldDB" id="A0A494Z334"/>
<dbReference type="RefSeq" id="WP_121214353.1">
    <property type="nucleotide sequence ID" value="NZ_RBZN01000017.1"/>
</dbReference>
<keyword evidence="2" id="KW-1185">Reference proteome</keyword>